<comment type="caution">
    <text evidence="3">The sequence shown here is derived from an EMBL/GenBank/DDBJ whole genome shotgun (WGS) entry which is preliminary data.</text>
</comment>
<dbReference type="InterPro" id="IPR001810">
    <property type="entry name" value="F-box_dom"/>
</dbReference>
<dbReference type="GO" id="GO:0006516">
    <property type="term" value="P:glycoprotein catabolic process"/>
    <property type="evidence" value="ECO:0007669"/>
    <property type="project" value="TreeGrafter"/>
</dbReference>
<dbReference type="SMART" id="SM01198">
    <property type="entry name" value="FBA"/>
    <property type="match status" value="1"/>
</dbReference>
<dbReference type="GO" id="GO:0005737">
    <property type="term" value="C:cytoplasm"/>
    <property type="evidence" value="ECO:0007669"/>
    <property type="project" value="TreeGrafter"/>
</dbReference>
<dbReference type="AlphaFoldDB" id="A0AAV4VF39"/>
<dbReference type="Pfam" id="PF12937">
    <property type="entry name" value="F-box-like"/>
    <property type="match status" value="1"/>
</dbReference>
<dbReference type="Gene3D" id="1.20.1280.50">
    <property type="match status" value="1"/>
</dbReference>
<sequence length="276" mass="31874">MGIKFSISKGTSNENNITDGMSSIDLSKINHLLIEIFSFLPSKDLLRNSRLVCKEWRDIIDGHSVWKLKCERERKNIPAIAFEKIPDHYYRKIYLHDPYGKNLILNPHGELRFDEWTIDADGGDGFSVEDPPGGADPVPQEVGSKSCFATSYYPCIKHQVIDLFDQGVSKEVLQRKSTKIQIGEWHAARFDCASNYHLHVQLFDEAYKESEDLNHVCDFQYREPQWTGKEWHLFTRTFENVGNIRYVSFQDSGHDLQFWAGRYGSKMTGAFVKIIT</sequence>
<dbReference type="Pfam" id="PF04300">
    <property type="entry name" value="FBA"/>
    <property type="match status" value="1"/>
</dbReference>
<dbReference type="SUPFAM" id="SSF49785">
    <property type="entry name" value="Galactose-binding domain-like"/>
    <property type="match status" value="1"/>
</dbReference>
<protein>
    <recommendedName>
        <fullName evidence="5">F-box protein</fullName>
    </recommendedName>
</protein>
<dbReference type="PANTHER" id="PTHR12125:SF5">
    <property type="entry name" value="F-BOX DOMAIN-CONTAINING PROTEIN"/>
    <property type="match status" value="1"/>
</dbReference>
<reference evidence="3 4" key="1">
    <citation type="submission" date="2021-06" db="EMBL/GenBank/DDBJ databases">
        <title>Caerostris extrusa draft genome.</title>
        <authorList>
            <person name="Kono N."/>
            <person name="Arakawa K."/>
        </authorList>
    </citation>
    <scope>NUCLEOTIDE SEQUENCE [LARGE SCALE GENOMIC DNA]</scope>
</reference>
<dbReference type="PANTHER" id="PTHR12125">
    <property type="entry name" value="F-BOX ONLY PROTEIN 6-LIKE PROTEIN"/>
    <property type="match status" value="1"/>
</dbReference>
<dbReference type="Gene3D" id="2.60.120.260">
    <property type="entry name" value="Galactose-binding domain-like"/>
    <property type="match status" value="1"/>
</dbReference>
<keyword evidence="4" id="KW-1185">Reference proteome</keyword>
<dbReference type="FunFam" id="2.60.120.260:FF:000012">
    <property type="entry name" value="F-box only protein 2"/>
    <property type="match status" value="1"/>
</dbReference>
<dbReference type="FunFam" id="1.20.1280.50:FF:000002">
    <property type="entry name" value="F-box only protein 44"/>
    <property type="match status" value="1"/>
</dbReference>
<dbReference type="SUPFAM" id="SSF81383">
    <property type="entry name" value="F-box domain"/>
    <property type="match status" value="1"/>
</dbReference>
<gene>
    <name evidence="3" type="primary">Fbxo6</name>
    <name evidence="3" type="ORF">CEXT_741901</name>
</gene>
<feature type="domain" description="FBA" evidence="2">
    <location>
        <begin position="93"/>
        <end position="276"/>
    </location>
</feature>
<dbReference type="PROSITE" id="PS50181">
    <property type="entry name" value="FBOX"/>
    <property type="match status" value="1"/>
</dbReference>
<dbReference type="InterPro" id="IPR036047">
    <property type="entry name" value="F-box-like_dom_sf"/>
</dbReference>
<dbReference type="SMART" id="SM00256">
    <property type="entry name" value="FBOX"/>
    <property type="match status" value="1"/>
</dbReference>
<dbReference type="Proteomes" id="UP001054945">
    <property type="component" value="Unassembled WGS sequence"/>
</dbReference>
<accession>A0AAV4VF39</accession>
<dbReference type="GO" id="GO:0061630">
    <property type="term" value="F:ubiquitin protein ligase activity"/>
    <property type="evidence" value="ECO:0007669"/>
    <property type="project" value="TreeGrafter"/>
</dbReference>
<name>A0AAV4VF39_CAEEX</name>
<dbReference type="InterPro" id="IPR039752">
    <property type="entry name" value="F-box_only"/>
</dbReference>
<dbReference type="PROSITE" id="PS51114">
    <property type="entry name" value="FBA"/>
    <property type="match status" value="1"/>
</dbReference>
<dbReference type="InterPro" id="IPR008979">
    <property type="entry name" value="Galactose-bd-like_sf"/>
</dbReference>
<dbReference type="GO" id="GO:0031146">
    <property type="term" value="P:SCF-dependent proteasomal ubiquitin-dependent protein catabolic process"/>
    <property type="evidence" value="ECO:0007669"/>
    <property type="project" value="TreeGrafter"/>
</dbReference>
<dbReference type="EMBL" id="BPLR01014431">
    <property type="protein sequence ID" value="GIY68741.1"/>
    <property type="molecule type" value="Genomic_DNA"/>
</dbReference>
<evidence type="ECO:0000259" key="2">
    <source>
        <dbReference type="PROSITE" id="PS51114"/>
    </source>
</evidence>
<evidence type="ECO:0000313" key="4">
    <source>
        <dbReference type="Proteomes" id="UP001054945"/>
    </source>
</evidence>
<dbReference type="GO" id="GO:0019005">
    <property type="term" value="C:SCF ubiquitin ligase complex"/>
    <property type="evidence" value="ECO:0007669"/>
    <property type="project" value="TreeGrafter"/>
</dbReference>
<organism evidence="3 4">
    <name type="scientific">Caerostris extrusa</name>
    <name type="common">Bark spider</name>
    <name type="synonym">Caerostris bankana</name>
    <dbReference type="NCBI Taxonomy" id="172846"/>
    <lineage>
        <taxon>Eukaryota</taxon>
        <taxon>Metazoa</taxon>
        <taxon>Ecdysozoa</taxon>
        <taxon>Arthropoda</taxon>
        <taxon>Chelicerata</taxon>
        <taxon>Arachnida</taxon>
        <taxon>Araneae</taxon>
        <taxon>Araneomorphae</taxon>
        <taxon>Entelegynae</taxon>
        <taxon>Araneoidea</taxon>
        <taxon>Araneidae</taxon>
        <taxon>Caerostris</taxon>
    </lineage>
</organism>
<proteinExistence type="predicted"/>
<evidence type="ECO:0000313" key="3">
    <source>
        <dbReference type="EMBL" id="GIY68741.1"/>
    </source>
</evidence>
<dbReference type="GO" id="GO:0036503">
    <property type="term" value="P:ERAD pathway"/>
    <property type="evidence" value="ECO:0007669"/>
    <property type="project" value="TreeGrafter"/>
</dbReference>
<evidence type="ECO:0008006" key="5">
    <source>
        <dbReference type="Google" id="ProtNLM"/>
    </source>
</evidence>
<feature type="domain" description="F-box" evidence="1">
    <location>
        <begin position="30"/>
        <end position="69"/>
    </location>
</feature>
<evidence type="ECO:0000259" key="1">
    <source>
        <dbReference type="PROSITE" id="PS50181"/>
    </source>
</evidence>
<dbReference type="InterPro" id="IPR007397">
    <property type="entry name" value="F-box-assoc_dom"/>
</dbReference>